<reference evidence="1 2" key="1">
    <citation type="submission" date="2021-06" db="EMBL/GenBank/DDBJ databases">
        <authorList>
            <person name="Kallberg Y."/>
            <person name="Tangrot J."/>
            <person name="Rosling A."/>
        </authorList>
    </citation>
    <scope>NUCLEOTIDE SEQUENCE [LARGE SCALE GENOMIC DNA]</scope>
    <source>
        <strain evidence="1 2">120-4 pot B 10/14</strain>
    </source>
</reference>
<comment type="caution">
    <text evidence="1">The sequence shown here is derived from an EMBL/GenBank/DDBJ whole genome shotgun (WGS) entry which is preliminary data.</text>
</comment>
<evidence type="ECO:0000313" key="2">
    <source>
        <dbReference type="Proteomes" id="UP000789901"/>
    </source>
</evidence>
<sequence length="117" mass="14316">EFESNNINISQFRTCNNYRQRQAGKHKNLAEIMKVMKDIDKYNWVYNHHYMDKKLNTYWYFCSQRDISINEVTQMAEVTLYYKDLHDKPMDVSIQWDTKDFIINNIAFSKRDLFMSH</sequence>
<evidence type="ECO:0000313" key="1">
    <source>
        <dbReference type="EMBL" id="CAG8854017.1"/>
    </source>
</evidence>
<protein>
    <submittedName>
        <fullName evidence="1">13594_t:CDS:1</fullName>
    </submittedName>
</protein>
<feature type="non-terminal residue" evidence="1">
    <location>
        <position position="1"/>
    </location>
</feature>
<keyword evidence="2" id="KW-1185">Reference proteome</keyword>
<name>A0ABN7XFS1_GIGMA</name>
<dbReference type="EMBL" id="CAJVQB010132301">
    <property type="protein sequence ID" value="CAG8854017.1"/>
    <property type="molecule type" value="Genomic_DNA"/>
</dbReference>
<proteinExistence type="predicted"/>
<dbReference type="Proteomes" id="UP000789901">
    <property type="component" value="Unassembled WGS sequence"/>
</dbReference>
<organism evidence="1 2">
    <name type="scientific">Gigaspora margarita</name>
    <dbReference type="NCBI Taxonomy" id="4874"/>
    <lineage>
        <taxon>Eukaryota</taxon>
        <taxon>Fungi</taxon>
        <taxon>Fungi incertae sedis</taxon>
        <taxon>Mucoromycota</taxon>
        <taxon>Glomeromycotina</taxon>
        <taxon>Glomeromycetes</taxon>
        <taxon>Diversisporales</taxon>
        <taxon>Gigasporaceae</taxon>
        <taxon>Gigaspora</taxon>
    </lineage>
</organism>
<accession>A0ABN7XFS1</accession>
<gene>
    <name evidence="1" type="ORF">GMARGA_LOCUS42838</name>
</gene>